<dbReference type="Proteomes" id="UP000015105">
    <property type="component" value="Chromosome 1D"/>
</dbReference>
<evidence type="ECO:0000313" key="2">
    <source>
        <dbReference type="Proteomes" id="UP000015105"/>
    </source>
</evidence>
<reference evidence="1" key="3">
    <citation type="journal article" date="2017" name="Nature">
        <title>Genome sequence of the progenitor of the wheat D genome Aegilops tauschii.</title>
        <authorList>
            <person name="Luo M.C."/>
            <person name="Gu Y.Q."/>
            <person name="Puiu D."/>
            <person name="Wang H."/>
            <person name="Twardziok S.O."/>
            <person name="Deal K.R."/>
            <person name="Huo N."/>
            <person name="Zhu T."/>
            <person name="Wang L."/>
            <person name="Wang Y."/>
            <person name="McGuire P.E."/>
            <person name="Liu S."/>
            <person name="Long H."/>
            <person name="Ramasamy R.K."/>
            <person name="Rodriguez J.C."/>
            <person name="Van S.L."/>
            <person name="Yuan L."/>
            <person name="Wang Z."/>
            <person name="Xia Z."/>
            <person name="Xiao L."/>
            <person name="Anderson O.D."/>
            <person name="Ouyang S."/>
            <person name="Liang Y."/>
            <person name="Zimin A.V."/>
            <person name="Pertea G."/>
            <person name="Qi P."/>
            <person name="Bennetzen J.L."/>
            <person name="Dai X."/>
            <person name="Dawson M.W."/>
            <person name="Muller H.G."/>
            <person name="Kugler K."/>
            <person name="Rivarola-Duarte L."/>
            <person name="Spannagl M."/>
            <person name="Mayer K.F.X."/>
            <person name="Lu F.H."/>
            <person name="Bevan M.W."/>
            <person name="Leroy P."/>
            <person name="Li P."/>
            <person name="You F.M."/>
            <person name="Sun Q."/>
            <person name="Liu Z."/>
            <person name="Lyons E."/>
            <person name="Wicker T."/>
            <person name="Salzberg S.L."/>
            <person name="Devos K.M."/>
            <person name="Dvorak J."/>
        </authorList>
    </citation>
    <scope>NUCLEOTIDE SEQUENCE [LARGE SCALE GENOMIC DNA]</scope>
    <source>
        <strain evidence="1">cv. AL8/78</strain>
    </source>
</reference>
<reference evidence="2" key="2">
    <citation type="journal article" date="2017" name="Nat. Plants">
        <title>The Aegilops tauschii genome reveals multiple impacts of transposons.</title>
        <authorList>
            <person name="Zhao G."/>
            <person name="Zou C."/>
            <person name="Li K."/>
            <person name="Wang K."/>
            <person name="Li T."/>
            <person name="Gao L."/>
            <person name="Zhang X."/>
            <person name="Wang H."/>
            <person name="Yang Z."/>
            <person name="Liu X."/>
            <person name="Jiang W."/>
            <person name="Mao L."/>
            <person name="Kong X."/>
            <person name="Jiao Y."/>
            <person name="Jia J."/>
        </authorList>
    </citation>
    <scope>NUCLEOTIDE SEQUENCE [LARGE SCALE GENOMIC DNA]</scope>
    <source>
        <strain evidence="2">cv. AL8/78</strain>
    </source>
</reference>
<dbReference type="EnsemblPlants" id="AET1Gv20274800.8">
    <property type="protein sequence ID" value="AET1Gv20274800.8"/>
    <property type="gene ID" value="AET1Gv20274800"/>
</dbReference>
<organism evidence="1 2">
    <name type="scientific">Aegilops tauschii subsp. strangulata</name>
    <name type="common">Goatgrass</name>
    <dbReference type="NCBI Taxonomy" id="200361"/>
    <lineage>
        <taxon>Eukaryota</taxon>
        <taxon>Viridiplantae</taxon>
        <taxon>Streptophyta</taxon>
        <taxon>Embryophyta</taxon>
        <taxon>Tracheophyta</taxon>
        <taxon>Spermatophyta</taxon>
        <taxon>Magnoliopsida</taxon>
        <taxon>Liliopsida</taxon>
        <taxon>Poales</taxon>
        <taxon>Poaceae</taxon>
        <taxon>BOP clade</taxon>
        <taxon>Pooideae</taxon>
        <taxon>Triticodae</taxon>
        <taxon>Triticeae</taxon>
        <taxon>Triticinae</taxon>
        <taxon>Aegilops</taxon>
    </lineage>
</organism>
<sequence>MLCCEWSIGHYSPNGRLFEPSHLLYPSVGWPLSTKKHEYGDGDTAIRIRGVPVGNTGYGIFQNHPFGNTASIL</sequence>
<accession>A0A452Y3G0</accession>
<protein>
    <submittedName>
        <fullName evidence="1">Uncharacterized protein</fullName>
    </submittedName>
</protein>
<evidence type="ECO:0000313" key="1">
    <source>
        <dbReference type="EnsemblPlants" id="AET1Gv20274800.8"/>
    </source>
</evidence>
<dbReference type="Gramene" id="AET1Gv20274800.8">
    <property type="protein sequence ID" value="AET1Gv20274800.8"/>
    <property type="gene ID" value="AET1Gv20274800"/>
</dbReference>
<dbReference type="AlphaFoldDB" id="A0A452Y3G0"/>
<proteinExistence type="predicted"/>
<reference evidence="1" key="4">
    <citation type="submission" date="2019-03" db="UniProtKB">
        <authorList>
            <consortium name="EnsemblPlants"/>
        </authorList>
    </citation>
    <scope>IDENTIFICATION</scope>
</reference>
<reference evidence="2" key="1">
    <citation type="journal article" date="2014" name="Science">
        <title>Ancient hybridizations among the ancestral genomes of bread wheat.</title>
        <authorList>
            <consortium name="International Wheat Genome Sequencing Consortium,"/>
            <person name="Marcussen T."/>
            <person name="Sandve S.R."/>
            <person name="Heier L."/>
            <person name="Spannagl M."/>
            <person name="Pfeifer M."/>
            <person name="Jakobsen K.S."/>
            <person name="Wulff B.B."/>
            <person name="Steuernagel B."/>
            <person name="Mayer K.F."/>
            <person name="Olsen O.A."/>
        </authorList>
    </citation>
    <scope>NUCLEOTIDE SEQUENCE [LARGE SCALE GENOMIC DNA]</scope>
    <source>
        <strain evidence="2">cv. AL8/78</strain>
    </source>
</reference>
<name>A0A452Y3G0_AEGTS</name>
<reference evidence="1" key="5">
    <citation type="journal article" date="2021" name="G3 (Bethesda)">
        <title>Aegilops tauschii genome assembly Aet v5.0 features greater sequence contiguity and improved annotation.</title>
        <authorList>
            <person name="Wang L."/>
            <person name="Zhu T."/>
            <person name="Rodriguez J.C."/>
            <person name="Deal K.R."/>
            <person name="Dubcovsky J."/>
            <person name="McGuire P.E."/>
            <person name="Lux T."/>
            <person name="Spannagl M."/>
            <person name="Mayer K.F.X."/>
            <person name="Baldrich P."/>
            <person name="Meyers B.C."/>
            <person name="Huo N."/>
            <person name="Gu Y.Q."/>
            <person name="Zhou H."/>
            <person name="Devos K.M."/>
            <person name="Bennetzen J.L."/>
            <person name="Unver T."/>
            <person name="Budak H."/>
            <person name="Gulick P.J."/>
            <person name="Galiba G."/>
            <person name="Kalapos B."/>
            <person name="Nelson D.R."/>
            <person name="Li P."/>
            <person name="You F.M."/>
            <person name="Luo M.C."/>
            <person name="Dvorak J."/>
        </authorList>
    </citation>
    <scope>NUCLEOTIDE SEQUENCE [LARGE SCALE GENOMIC DNA]</scope>
    <source>
        <strain evidence="1">cv. AL8/78</strain>
    </source>
</reference>
<keyword evidence="2" id="KW-1185">Reference proteome</keyword>